<protein>
    <submittedName>
        <fullName evidence="2">Uncharacterized protein</fullName>
    </submittedName>
</protein>
<dbReference type="SUPFAM" id="SSF102829">
    <property type="entry name" value="Cell division protein ZapA-like"/>
    <property type="match status" value="1"/>
</dbReference>
<organism evidence="2 3">
    <name type="scientific">Methylosinus sporium</name>
    <dbReference type="NCBI Taxonomy" id="428"/>
    <lineage>
        <taxon>Bacteria</taxon>
        <taxon>Pseudomonadati</taxon>
        <taxon>Pseudomonadota</taxon>
        <taxon>Alphaproteobacteria</taxon>
        <taxon>Hyphomicrobiales</taxon>
        <taxon>Methylocystaceae</taxon>
        <taxon>Methylosinus</taxon>
    </lineage>
</organism>
<evidence type="ECO:0000313" key="2">
    <source>
        <dbReference type="EMBL" id="TRL30465.1"/>
    </source>
</evidence>
<feature type="coiled-coil region" evidence="1">
    <location>
        <begin position="65"/>
        <end position="92"/>
    </location>
</feature>
<dbReference type="InterPro" id="IPR036192">
    <property type="entry name" value="Cell_div_ZapA-like_sf"/>
</dbReference>
<evidence type="ECO:0000313" key="3">
    <source>
        <dbReference type="Proteomes" id="UP000316781"/>
    </source>
</evidence>
<evidence type="ECO:0000256" key="1">
    <source>
        <dbReference type="SAM" id="Coils"/>
    </source>
</evidence>
<comment type="caution">
    <text evidence="2">The sequence shown here is derived from an EMBL/GenBank/DDBJ whole genome shotgun (WGS) entry which is preliminary data.</text>
</comment>
<dbReference type="Proteomes" id="UP000316781">
    <property type="component" value="Unassembled WGS sequence"/>
</dbReference>
<sequence>MAEPENLVLELLPEMRADIRGVRDEQKEDIRGLRSVVDSILLRLDYFEERVEMLRESTMTALGFAVDASERKKKIETQIAELRERVERLEKAK</sequence>
<reference evidence="2 3" key="1">
    <citation type="submission" date="2019-07" db="EMBL/GenBank/DDBJ databases">
        <title>Ln-dependent methylotrophs.</title>
        <authorList>
            <person name="Tani A."/>
        </authorList>
    </citation>
    <scope>NUCLEOTIDE SEQUENCE [LARGE SCALE GENOMIC DNA]</scope>
    <source>
        <strain evidence="2 3">SM89A</strain>
    </source>
</reference>
<gene>
    <name evidence="2" type="ORF">FM996_16435</name>
</gene>
<keyword evidence="1" id="KW-0175">Coiled coil</keyword>
<dbReference type="EMBL" id="VJMF01000070">
    <property type="protein sequence ID" value="TRL30465.1"/>
    <property type="molecule type" value="Genomic_DNA"/>
</dbReference>
<proteinExistence type="predicted"/>
<dbReference type="RefSeq" id="WP_142863917.1">
    <property type="nucleotide sequence ID" value="NZ_VJMF01000070.1"/>
</dbReference>
<name>A0A549SLH2_METSR</name>
<dbReference type="AlphaFoldDB" id="A0A549SLH2"/>
<accession>A0A549SLH2</accession>